<dbReference type="ExpressionAtlas" id="A0A2K3E1P1">
    <property type="expression patterns" value="baseline and differential"/>
</dbReference>
<gene>
    <name evidence="2" type="ORF">CHLRE_02g095073v5</name>
</gene>
<protein>
    <submittedName>
        <fullName evidence="2">Uncharacterized protein</fullName>
    </submittedName>
</protein>
<proteinExistence type="predicted"/>
<accession>A0A2K3E1P1</accession>
<reference evidence="2 3" key="1">
    <citation type="journal article" date="2007" name="Science">
        <title>The Chlamydomonas genome reveals the evolution of key animal and plant functions.</title>
        <authorList>
            <person name="Merchant S.S."/>
            <person name="Prochnik S.E."/>
            <person name="Vallon O."/>
            <person name="Harris E.H."/>
            <person name="Karpowicz S.J."/>
            <person name="Witman G.B."/>
            <person name="Terry A."/>
            <person name="Salamov A."/>
            <person name="Fritz-Laylin L.K."/>
            <person name="Marechal-Drouard L."/>
            <person name="Marshall W.F."/>
            <person name="Qu L.H."/>
            <person name="Nelson D.R."/>
            <person name="Sanderfoot A.A."/>
            <person name="Spalding M.H."/>
            <person name="Kapitonov V.V."/>
            <person name="Ren Q."/>
            <person name="Ferris P."/>
            <person name="Lindquist E."/>
            <person name="Shapiro H."/>
            <person name="Lucas S.M."/>
            <person name="Grimwood J."/>
            <person name="Schmutz J."/>
            <person name="Cardol P."/>
            <person name="Cerutti H."/>
            <person name="Chanfreau G."/>
            <person name="Chen C.L."/>
            <person name="Cognat V."/>
            <person name="Croft M.T."/>
            <person name="Dent R."/>
            <person name="Dutcher S."/>
            <person name="Fernandez E."/>
            <person name="Fukuzawa H."/>
            <person name="Gonzalez-Ballester D."/>
            <person name="Gonzalez-Halphen D."/>
            <person name="Hallmann A."/>
            <person name="Hanikenne M."/>
            <person name="Hippler M."/>
            <person name="Inwood W."/>
            <person name="Jabbari K."/>
            <person name="Kalanon M."/>
            <person name="Kuras R."/>
            <person name="Lefebvre P.A."/>
            <person name="Lemaire S.D."/>
            <person name="Lobanov A.V."/>
            <person name="Lohr M."/>
            <person name="Manuell A."/>
            <person name="Meier I."/>
            <person name="Mets L."/>
            <person name="Mittag M."/>
            <person name="Mittelmeier T."/>
            <person name="Moroney J.V."/>
            <person name="Moseley J."/>
            <person name="Napoli C."/>
            <person name="Nedelcu A.M."/>
            <person name="Niyogi K."/>
            <person name="Novoselov S.V."/>
            <person name="Paulsen I.T."/>
            <person name="Pazour G."/>
            <person name="Purton S."/>
            <person name="Ral J.P."/>
            <person name="Riano-Pachon D.M."/>
            <person name="Riekhof W."/>
            <person name="Rymarquis L."/>
            <person name="Schroda M."/>
            <person name="Stern D."/>
            <person name="Umen J."/>
            <person name="Willows R."/>
            <person name="Wilson N."/>
            <person name="Zimmer S.L."/>
            <person name="Allmer J."/>
            <person name="Balk J."/>
            <person name="Bisova K."/>
            <person name="Chen C.J."/>
            <person name="Elias M."/>
            <person name="Gendler K."/>
            <person name="Hauser C."/>
            <person name="Lamb M.R."/>
            <person name="Ledford H."/>
            <person name="Long J.C."/>
            <person name="Minagawa J."/>
            <person name="Page M.D."/>
            <person name="Pan J."/>
            <person name="Pootakham W."/>
            <person name="Roje S."/>
            <person name="Rose A."/>
            <person name="Stahlberg E."/>
            <person name="Terauchi A.M."/>
            <person name="Yang P."/>
            <person name="Ball S."/>
            <person name="Bowler C."/>
            <person name="Dieckmann C.L."/>
            <person name="Gladyshev V.N."/>
            <person name="Green P."/>
            <person name="Jorgensen R."/>
            <person name="Mayfield S."/>
            <person name="Mueller-Roeber B."/>
            <person name="Rajamani S."/>
            <person name="Sayre R.T."/>
            <person name="Brokstein P."/>
            <person name="Dubchak I."/>
            <person name="Goodstein D."/>
            <person name="Hornick L."/>
            <person name="Huang Y.W."/>
            <person name="Jhaveri J."/>
            <person name="Luo Y."/>
            <person name="Martinez D."/>
            <person name="Ngau W.C."/>
            <person name="Otillar B."/>
            <person name="Poliakov A."/>
            <person name="Porter A."/>
            <person name="Szajkowski L."/>
            <person name="Werner G."/>
            <person name="Zhou K."/>
            <person name="Grigoriev I.V."/>
            <person name="Rokhsar D.S."/>
            <person name="Grossman A.R."/>
        </authorList>
    </citation>
    <scope>NUCLEOTIDE SEQUENCE [LARGE SCALE GENOMIC DNA]</scope>
    <source>
        <strain evidence="3">CC-503</strain>
    </source>
</reference>
<dbReference type="Proteomes" id="UP000006906">
    <property type="component" value="Chromosome 2"/>
</dbReference>
<dbReference type="Gramene" id="PNW86686">
    <property type="protein sequence ID" value="PNW86686"/>
    <property type="gene ID" value="CHLRE_02g095073v5"/>
</dbReference>
<dbReference type="OrthoDB" id="10480832at2759"/>
<evidence type="ECO:0000313" key="3">
    <source>
        <dbReference type="Proteomes" id="UP000006906"/>
    </source>
</evidence>
<dbReference type="EMBL" id="CM008963">
    <property type="protein sequence ID" value="PNW86686.1"/>
    <property type="molecule type" value="Genomic_DNA"/>
</dbReference>
<keyword evidence="3" id="KW-1185">Reference proteome</keyword>
<feature type="region of interest" description="Disordered" evidence="1">
    <location>
        <begin position="316"/>
        <end position="349"/>
    </location>
</feature>
<sequence length="349" mass="35647">MTSVLLPCQKRAALLSSSSGRRPLNLLAAHARCAPPRAAVTCRVSAVASVSYEVADEAVLRSLERPANNIVSLSPRRQPHFMAVKEPTSWVPSLLPGPSAEESSGLDFVDLVKTPRAEVQARLQDASTYLMLGCANGVLPRSSSSTATAPVNVRALTRFRNNVTRNLSPAIAVSCSEAMQAAKAATKRRVQELLEQQRAATGAIGGSSGAGPGAIASSAVSQVTCRFVVASASVEQPLETPLPALCVAGVAGEGAAAPVIVVAADVSAVSSPTEAAESAAQQQEAVAPSASHGAPSLSGDDLDALRLQRAEEHLAVAVGGGGSGRRRGSRGRGLAGAGRLQDKSDAAWI</sequence>
<name>A0A2K3E1P1_CHLRE</name>
<dbReference type="KEGG" id="cre:CHLRE_02g095073v5"/>
<dbReference type="RefSeq" id="XP_042927175.1">
    <property type="nucleotide sequence ID" value="XM_043059543.1"/>
</dbReference>
<organism evidence="2 3">
    <name type="scientific">Chlamydomonas reinhardtii</name>
    <name type="common">Chlamydomonas smithii</name>
    <dbReference type="NCBI Taxonomy" id="3055"/>
    <lineage>
        <taxon>Eukaryota</taxon>
        <taxon>Viridiplantae</taxon>
        <taxon>Chlorophyta</taxon>
        <taxon>core chlorophytes</taxon>
        <taxon>Chlorophyceae</taxon>
        <taxon>CS clade</taxon>
        <taxon>Chlamydomonadales</taxon>
        <taxon>Chlamydomonadaceae</taxon>
        <taxon>Chlamydomonas</taxon>
    </lineage>
</organism>
<dbReference type="AlphaFoldDB" id="A0A2K3E1P1"/>
<dbReference type="InParanoid" id="A0A2K3E1P1"/>
<evidence type="ECO:0000313" key="2">
    <source>
        <dbReference type="EMBL" id="PNW86686.1"/>
    </source>
</evidence>
<dbReference type="GeneID" id="5727695"/>
<feature type="compositionally biased region" description="Basic and acidic residues" evidence="1">
    <location>
        <begin position="340"/>
        <end position="349"/>
    </location>
</feature>
<dbReference type="PaxDb" id="3055-EDO97181"/>
<evidence type="ECO:0000256" key="1">
    <source>
        <dbReference type="SAM" id="MobiDB-lite"/>
    </source>
</evidence>